<accession>A0A845MHQ3</accession>
<comment type="caution">
    <text evidence="2">The sequence shown here is derived from an EMBL/GenBank/DDBJ whole genome shotgun (WGS) entry which is preliminary data.</text>
</comment>
<proteinExistence type="predicted"/>
<dbReference type="InterPro" id="IPR019052">
    <property type="entry name" value="DUF2383"/>
</dbReference>
<dbReference type="Proteomes" id="UP000445696">
    <property type="component" value="Unassembled WGS sequence"/>
</dbReference>
<dbReference type="NCBIfam" id="TIGR02284">
    <property type="entry name" value="PA2169 family four-helix-bundle protein"/>
    <property type="match status" value="1"/>
</dbReference>
<dbReference type="AlphaFoldDB" id="A0A845MHQ3"/>
<protein>
    <submittedName>
        <fullName evidence="2">PA2169 family four-helix-bundle protein</fullName>
    </submittedName>
</protein>
<sequence length="158" mass="17922">MNAKAKESFIMPITTIETLSDLINICEDAREFYATAAYRTNSRSLGETFRRIASTRESVIINLRLHAHSIVGEASEEKIGNGRASDIFGPLKTEIDDMELTLVEKLERAENVALEQFREALKSEPPEATTNLIERQMQLLHETYFHIKFLKRHLGSAA</sequence>
<keyword evidence="3" id="KW-1185">Reference proteome</keyword>
<reference evidence="2 3" key="1">
    <citation type="journal article" date="2014" name="Int. J. Syst. Evol. Microbiol.">
        <title>Sneathiella chungangensis sp. nov., isolated from a marine sand, and emended description of the genus Sneathiella.</title>
        <authorList>
            <person name="Siamphan C."/>
            <person name="Kim H."/>
            <person name="Lee J.S."/>
            <person name="Kim W."/>
        </authorList>
    </citation>
    <scope>NUCLEOTIDE SEQUENCE [LARGE SCALE GENOMIC DNA]</scope>
    <source>
        <strain evidence="2 3">KCTC 32476</strain>
    </source>
</reference>
<dbReference type="RefSeq" id="WP_161339704.1">
    <property type="nucleotide sequence ID" value="NZ_JBHSDG010000003.1"/>
</dbReference>
<name>A0A845MHQ3_9PROT</name>
<evidence type="ECO:0000313" key="2">
    <source>
        <dbReference type="EMBL" id="MZR23241.1"/>
    </source>
</evidence>
<gene>
    <name evidence="2" type="ORF">GQF03_12965</name>
</gene>
<dbReference type="Pfam" id="PF09537">
    <property type="entry name" value="DUF2383"/>
    <property type="match status" value="1"/>
</dbReference>
<dbReference type="Gene3D" id="1.20.1260.10">
    <property type="match status" value="1"/>
</dbReference>
<dbReference type="InterPro" id="IPR011971">
    <property type="entry name" value="CHP02284"/>
</dbReference>
<evidence type="ECO:0000259" key="1">
    <source>
        <dbReference type="Pfam" id="PF09537"/>
    </source>
</evidence>
<feature type="domain" description="DUF2383" evidence="1">
    <location>
        <begin position="15"/>
        <end position="122"/>
    </location>
</feature>
<dbReference type="InterPro" id="IPR012347">
    <property type="entry name" value="Ferritin-like"/>
</dbReference>
<dbReference type="EMBL" id="WTVA01000014">
    <property type="protein sequence ID" value="MZR23241.1"/>
    <property type="molecule type" value="Genomic_DNA"/>
</dbReference>
<organism evidence="2 3">
    <name type="scientific">Sneathiella chungangensis</name>
    <dbReference type="NCBI Taxonomy" id="1418234"/>
    <lineage>
        <taxon>Bacteria</taxon>
        <taxon>Pseudomonadati</taxon>
        <taxon>Pseudomonadota</taxon>
        <taxon>Alphaproteobacteria</taxon>
        <taxon>Sneathiellales</taxon>
        <taxon>Sneathiellaceae</taxon>
        <taxon>Sneathiella</taxon>
    </lineage>
</organism>
<evidence type="ECO:0000313" key="3">
    <source>
        <dbReference type="Proteomes" id="UP000445696"/>
    </source>
</evidence>